<evidence type="ECO:0000256" key="2">
    <source>
        <dbReference type="ARBA" id="ARBA00023180"/>
    </source>
</evidence>
<dbReference type="Gene3D" id="3.40.50.300">
    <property type="entry name" value="P-loop containing nucleotide triphosphate hydrolases"/>
    <property type="match status" value="1"/>
</dbReference>
<evidence type="ECO:0000256" key="4">
    <source>
        <dbReference type="PIRSR" id="PIRSR637359-2"/>
    </source>
</evidence>
<dbReference type="Pfam" id="PF00685">
    <property type="entry name" value="Sulfotransfer_1"/>
    <property type="match status" value="1"/>
</dbReference>
<feature type="active site" description="For sulfotransferase activity" evidence="3">
    <location>
        <position position="87"/>
    </location>
</feature>
<dbReference type="PANTHER" id="PTHR10605">
    <property type="entry name" value="HEPARAN SULFATE SULFOTRANSFERASE"/>
    <property type="match status" value="1"/>
</dbReference>
<feature type="domain" description="Sulfotransferase" evidence="7">
    <location>
        <begin position="78"/>
        <end position="278"/>
    </location>
</feature>
<feature type="binding site" evidence="4">
    <location>
        <position position="271"/>
    </location>
    <ligand>
        <name>3'-phosphoadenylyl sulfate</name>
        <dbReference type="ChEBI" id="CHEBI:58339"/>
    </ligand>
</feature>
<accession>A0AAE0YI92</accession>
<keyword evidence="9" id="KW-1185">Reference proteome</keyword>
<dbReference type="InterPro" id="IPR027417">
    <property type="entry name" value="P-loop_NTPase"/>
</dbReference>
<proteinExistence type="predicted"/>
<evidence type="ECO:0000313" key="9">
    <source>
        <dbReference type="Proteomes" id="UP001283361"/>
    </source>
</evidence>
<sequence length="347" mass="40385">MSSAKKPNVSVIIVPLFLITLVFFGFLYHVYLNDAAVPILPYYELTQDNCTPYSLCKENIGIPQRSGPVLEAKARRLPRALIIGFNKCGSAAWRSFLSIHPDIVSPTLELRFFTENHKLGLEWYRSQMPLSTSNQITIEKTPRYIRSVESLRRIYEFNPDVKLLVIVRNPVSRLQSEYAHEMAKLPETSNISFTDWIYRNPFEGFVTYWSDYASTIRRAFSVFPHHQFLVVSEEDLEKDPVSVVKQAEMFLKLRPAVTNDVFVFNETKGFYCFNTSHPFFPSVLENHEVDVMSGCMIETKGRDHPSLDANLLHRIVNTSLPYVRDLFRLIHKQFDWKYYNKYIQEAC</sequence>
<feature type="binding site" evidence="4">
    <location>
        <position position="176"/>
    </location>
    <ligand>
        <name>3'-phosphoadenylyl sulfate</name>
        <dbReference type="ChEBI" id="CHEBI:58339"/>
    </ligand>
</feature>
<dbReference type="Proteomes" id="UP001283361">
    <property type="component" value="Unassembled WGS sequence"/>
</dbReference>
<feature type="binding site" evidence="4">
    <location>
        <position position="168"/>
    </location>
    <ligand>
        <name>3'-phosphoadenylyl sulfate</name>
        <dbReference type="ChEBI" id="CHEBI:58339"/>
    </ligand>
</feature>
<keyword evidence="2" id="KW-0325">Glycoprotein</keyword>
<gene>
    <name evidence="8" type="ORF">RRG08_063044</name>
</gene>
<dbReference type="EMBL" id="JAWDGP010006189">
    <property type="protein sequence ID" value="KAK3745848.1"/>
    <property type="molecule type" value="Genomic_DNA"/>
</dbReference>
<keyword evidence="6" id="KW-0472">Membrane</keyword>
<dbReference type="SUPFAM" id="SSF52540">
    <property type="entry name" value="P-loop containing nucleoside triphosphate hydrolases"/>
    <property type="match status" value="1"/>
</dbReference>
<keyword evidence="5" id="KW-1015">Disulfide bond</keyword>
<evidence type="ECO:0000256" key="6">
    <source>
        <dbReference type="SAM" id="Phobius"/>
    </source>
</evidence>
<feature type="disulfide bond" evidence="5">
    <location>
        <begin position="272"/>
        <end position="295"/>
    </location>
</feature>
<protein>
    <recommendedName>
        <fullName evidence="7">Sulfotransferase domain-containing protein</fullName>
    </recommendedName>
</protein>
<evidence type="ECO:0000313" key="8">
    <source>
        <dbReference type="EMBL" id="KAK3745848.1"/>
    </source>
</evidence>
<feature type="transmembrane region" description="Helical" evidence="6">
    <location>
        <begin position="12"/>
        <end position="31"/>
    </location>
</feature>
<keyword evidence="1" id="KW-0808">Transferase</keyword>
<evidence type="ECO:0000256" key="5">
    <source>
        <dbReference type="PIRSR" id="PIRSR637359-3"/>
    </source>
</evidence>
<keyword evidence="6" id="KW-1133">Transmembrane helix</keyword>
<dbReference type="AlphaFoldDB" id="A0AAE0YI92"/>
<evidence type="ECO:0000256" key="3">
    <source>
        <dbReference type="PIRSR" id="PIRSR637359-1"/>
    </source>
</evidence>
<dbReference type="InterPro" id="IPR000863">
    <property type="entry name" value="Sulfotransferase_dom"/>
</dbReference>
<organism evidence="8 9">
    <name type="scientific">Elysia crispata</name>
    <name type="common">lettuce slug</name>
    <dbReference type="NCBI Taxonomy" id="231223"/>
    <lineage>
        <taxon>Eukaryota</taxon>
        <taxon>Metazoa</taxon>
        <taxon>Spiralia</taxon>
        <taxon>Lophotrochozoa</taxon>
        <taxon>Mollusca</taxon>
        <taxon>Gastropoda</taxon>
        <taxon>Heterobranchia</taxon>
        <taxon>Euthyneura</taxon>
        <taxon>Panpulmonata</taxon>
        <taxon>Sacoglossa</taxon>
        <taxon>Placobranchoidea</taxon>
        <taxon>Plakobranchidae</taxon>
        <taxon>Elysia</taxon>
    </lineage>
</organism>
<keyword evidence="6" id="KW-0812">Transmembrane</keyword>
<evidence type="ECO:0000256" key="1">
    <source>
        <dbReference type="ARBA" id="ARBA00022679"/>
    </source>
</evidence>
<comment type="caution">
    <text evidence="8">The sequence shown here is derived from an EMBL/GenBank/DDBJ whole genome shotgun (WGS) entry which is preliminary data.</text>
</comment>
<evidence type="ECO:0000259" key="7">
    <source>
        <dbReference type="Pfam" id="PF00685"/>
    </source>
</evidence>
<reference evidence="8" key="1">
    <citation type="journal article" date="2023" name="G3 (Bethesda)">
        <title>A reference genome for the long-term kleptoplast-retaining sea slug Elysia crispata morphotype clarki.</title>
        <authorList>
            <person name="Eastman K.E."/>
            <person name="Pendleton A.L."/>
            <person name="Shaikh M.A."/>
            <person name="Suttiyut T."/>
            <person name="Ogas R."/>
            <person name="Tomko P."/>
            <person name="Gavelis G."/>
            <person name="Widhalm J.R."/>
            <person name="Wisecaver J.H."/>
        </authorList>
    </citation>
    <scope>NUCLEOTIDE SEQUENCE</scope>
    <source>
        <strain evidence="8">ECLA1</strain>
    </source>
</reference>
<dbReference type="InterPro" id="IPR037359">
    <property type="entry name" value="NST/OST"/>
</dbReference>
<dbReference type="PANTHER" id="PTHR10605:SF72">
    <property type="entry name" value="HEPARAN SULFATE 3-O SULFOTRANSFERASE-B, ISOFORM A"/>
    <property type="match status" value="1"/>
</dbReference>
<feature type="binding site" evidence="4">
    <location>
        <begin position="300"/>
        <end position="304"/>
    </location>
    <ligand>
        <name>3'-phosphoadenylyl sulfate</name>
        <dbReference type="ChEBI" id="CHEBI:58339"/>
    </ligand>
</feature>
<name>A0AAE0YI92_9GAST</name>
<dbReference type="GO" id="GO:0008467">
    <property type="term" value="F:[heparan sulfate]-glucosamine 3-sulfotransferase activity"/>
    <property type="evidence" value="ECO:0007669"/>
    <property type="project" value="TreeGrafter"/>
</dbReference>